<dbReference type="AlphaFoldDB" id="A1WNF6"/>
<dbReference type="PROSITE" id="PS51819">
    <property type="entry name" value="VOC"/>
    <property type="match status" value="2"/>
</dbReference>
<feature type="domain" description="VOC" evidence="1">
    <location>
        <begin position="10"/>
        <end position="121"/>
    </location>
</feature>
<dbReference type="RefSeq" id="WP_011811155.1">
    <property type="nucleotide sequence ID" value="NC_008786.1"/>
</dbReference>
<accession>A1WNF6</accession>
<sequence length="285" mass="30790">MEHATELQAALHTIHLRSPDPLAMARFYSRAYGMSLDAVAGGYACCGPGRSVQISRGPAKQLGFAQFMLHSDAAWQALRQRVRVPAQAPLPAHCAEGGAGGAGAAVAWRDPDGNLIVFTAPGGGAAPGPDAGLPAAMLQHFALRTPQLPQMLAFYTGQLGLVLSDLVRDPEGRLRACFLRSDPLHHALALFLAPMACFDHLSFEVPDWACMKTWGDHMARLREPIVWGLGRHGPGNDVFFMVRDPDGNLVEISSEIEHCEPGRAVGEWPHEERTLNRWGPAISRG</sequence>
<dbReference type="InterPro" id="IPR050383">
    <property type="entry name" value="GlyoxalaseI/FosfomycinResist"/>
</dbReference>
<evidence type="ECO:0000259" key="1">
    <source>
        <dbReference type="PROSITE" id="PS51819"/>
    </source>
</evidence>
<keyword evidence="3" id="KW-1185">Reference proteome</keyword>
<dbReference type="SUPFAM" id="SSF54593">
    <property type="entry name" value="Glyoxalase/Bleomycin resistance protein/Dihydroxybiphenyl dioxygenase"/>
    <property type="match status" value="2"/>
</dbReference>
<dbReference type="GeneID" id="76461868"/>
<dbReference type="InterPro" id="IPR004360">
    <property type="entry name" value="Glyas_Fos-R_dOase_dom"/>
</dbReference>
<dbReference type="eggNOG" id="COG0346">
    <property type="taxonomic scope" value="Bacteria"/>
</dbReference>
<dbReference type="HOGENOM" id="CLU_052361_3_1_4"/>
<dbReference type="Gene3D" id="3.10.180.10">
    <property type="entry name" value="2,3-Dihydroxybiphenyl 1,2-Dioxygenase, domain 1"/>
    <property type="match status" value="2"/>
</dbReference>
<evidence type="ECO:0000313" key="2">
    <source>
        <dbReference type="EMBL" id="ABM59163.1"/>
    </source>
</evidence>
<dbReference type="CDD" id="cd08343">
    <property type="entry name" value="ED_TypeI_classII_C"/>
    <property type="match status" value="1"/>
</dbReference>
<feature type="domain" description="VOC" evidence="1">
    <location>
        <begin position="137"/>
        <end position="255"/>
    </location>
</feature>
<dbReference type="OrthoDB" id="5430221at2"/>
<keyword evidence="2" id="KW-0560">Oxidoreductase</keyword>
<reference evidence="3" key="1">
    <citation type="submission" date="2006-12" db="EMBL/GenBank/DDBJ databases">
        <title>Complete sequence of chromosome 1 of Verminephrobacter eiseniae EF01-2.</title>
        <authorList>
            <person name="Copeland A."/>
            <person name="Lucas S."/>
            <person name="Lapidus A."/>
            <person name="Barry K."/>
            <person name="Detter J.C."/>
            <person name="Glavina del Rio T."/>
            <person name="Dalin E."/>
            <person name="Tice H."/>
            <person name="Pitluck S."/>
            <person name="Chertkov O."/>
            <person name="Brettin T."/>
            <person name="Bruce D."/>
            <person name="Han C."/>
            <person name="Tapia R."/>
            <person name="Gilna P."/>
            <person name="Schmutz J."/>
            <person name="Larimer F."/>
            <person name="Land M."/>
            <person name="Hauser L."/>
            <person name="Kyrpides N."/>
            <person name="Kim E."/>
            <person name="Stahl D."/>
            <person name="Richardson P."/>
        </authorList>
    </citation>
    <scope>NUCLEOTIDE SEQUENCE [LARGE SCALE GENOMIC DNA]</scope>
    <source>
        <strain evidence="3">EF01-2</strain>
    </source>
</reference>
<proteinExistence type="predicted"/>
<dbReference type="InterPro" id="IPR037523">
    <property type="entry name" value="VOC_core"/>
</dbReference>
<protein>
    <submittedName>
        <fullName evidence="2">Glyoxalase/bleomycin resistance protein/dioxygenase</fullName>
    </submittedName>
</protein>
<dbReference type="EMBL" id="CP000542">
    <property type="protein sequence ID" value="ABM59163.1"/>
    <property type="molecule type" value="Genomic_DNA"/>
</dbReference>
<dbReference type="PANTHER" id="PTHR21366">
    <property type="entry name" value="GLYOXALASE FAMILY PROTEIN"/>
    <property type="match status" value="1"/>
</dbReference>
<gene>
    <name evidence="2" type="ordered locus">Veis_3442</name>
</gene>
<dbReference type="InterPro" id="IPR029068">
    <property type="entry name" value="Glyas_Bleomycin-R_OHBP_Dase"/>
</dbReference>
<evidence type="ECO:0000313" key="3">
    <source>
        <dbReference type="Proteomes" id="UP000000374"/>
    </source>
</evidence>
<dbReference type="Proteomes" id="UP000000374">
    <property type="component" value="Chromosome"/>
</dbReference>
<dbReference type="KEGG" id="vei:Veis_3442"/>
<dbReference type="STRING" id="391735.Veis_3442"/>
<organism evidence="2 3">
    <name type="scientific">Verminephrobacter eiseniae (strain EF01-2)</name>
    <dbReference type="NCBI Taxonomy" id="391735"/>
    <lineage>
        <taxon>Bacteria</taxon>
        <taxon>Pseudomonadati</taxon>
        <taxon>Pseudomonadota</taxon>
        <taxon>Betaproteobacteria</taxon>
        <taxon>Burkholderiales</taxon>
        <taxon>Comamonadaceae</taxon>
        <taxon>Verminephrobacter</taxon>
    </lineage>
</organism>
<name>A1WNF6_VEREI</name>
<keyword evidence="2" id="KW-0223">Dioxygenase</keyword>
<dbReference type="Pfam" id="PF00903">
    <property type="entry name" value="Glyoxalase"/>
    <property type="match status" value="1"/>
</dbReference>
<dbReference type="GO" id="GO:0051213">
    <property type="term" value="F:dioxygenase activity"/>
    <property type="evidence" value="ECO:0007669"/>
    <property type="project" value="UniProtKB-KW"/>
</dbReference>